<dbReference type="CDD" id="cd02440">
    <property type="entry name" value="AdoMet_MTases"/>
    <property type="match status" value="1"/>
</dbReference>
<dbReference type="InterPro" id="IPR029063">
    <property type="entry name" value="SAM-dependent_MTases_sf"/>
</dbReference>
<dbReference type="OrthoDB" id="4571118at2"/>
<dbReference type="AlphaFoldDB" id="A0A327YWQ7"/>
<sequence length="173" mass="18409">MGTNALLTRTVTLTVGPTDRLLEIGCGSGATAARVAERLTTGHLLAIDRAAGAVRLARQRNAAHIRAGRAEVRQLDITAADLADGSFDTVFAVNVSLFWMGTPPGLLDRIGRLLVPGGVFHIFAERPTRVAVEAITTRTASTLREARFSHVTTALTGARTTVTGRRPRSWTPA</sequence>
<keyword evidence="2 5" id="KW-0808">Transferase</keyword>
<protein>
    <submittedName>
        <fullName evidence="5">Methyltransferase family protein</fullName>
    </submittedName>
</protein>
<reference evidence="5 6" key="1">
    <citation type="submission" date="2018-06" db="EMBL/GenBank/DDBJ databases">
        <title>Genomic Encyclopedia of Type Strains, Phase III (KMG-III): the genomes of soil and plant-associated and newly described type strains.</title>
        <authorList>
            <person name="Whitman W."/>
        </authorList>
    </citation>
    <scope>NUCLEOTIDE SEQUENCE [LARGE SCALE GENOMIC DNA]</scope>
    <source>
        <strain evidence="5 6">CGMCC 4.7090</strain>
    </source>
</reference>
<keyword evidence="3" id="KW-0949">S-adenosyl-L-methionine</keyword>
<evidence type="ECO:0000259" key="4">
    <source>
        <dbReference type="Pfam" id="PF13649"/>
    </source>
</evidence>
<evidence type="ECO:0000313" key="6">
    <source>
        <dbReference type="Proteomes" id="UP000249341"/>
    </source>
</evidence>
<evidence type="ECO:0000313" key="5">
    <source>
        <dbReference type="EMBL" id="RAK25423.1"/>
    </source>
</evidence>
<dbReference type="EMBL" id="QLMJ01000034">
    <property type="protein sequence ID" value="RAK25423.1"/>
    <property type="molecule type" value="Genomic_DNA"/>
</dbReference>
<evidence type="ECO:0000256" key="3">
    <source>
        <dbReference type="ARBA" id="ARBA00022691"/>
    </source>
</evidence>
<dbReference type="Proteomes" id="UP000249341">
    <property type="component" value="Unassembled WGS sequence"/>
</dbReference>
<evidence type="ECO:0000256" key="2">
    <source>
        <dbReference type="ARBA" id="ARBA00022679"/>
    </source>
</evidence>
<dbReference type="RefSeq" id="WP_111655172.1">
    <property type="nucleotide sequence ID" value="NZ_JACHWI010000006.1"/>
</dbReference>
<dbReference type="SUPFAM" id="SSF53335">
    <property type="entry name" value="S-adenosyl-L-methionine-dependent methyltransferases"/>
    <property type="match status" value="1"/>
</dbReference>
<dbReference type="Gene3D" id="3.40.50.150">
    <property type="entry name" value="Vaccinia Virus protein VP39"/>
    <property type="match status" value="1"/>
</dbReference>
<dbReference type="InterPro" id="IPR041698">
    <property type="entry name" value="Methyltransf_25"/>
</dbReference>
<keyword evidence="1 5" id="KW-0489">Methyltransferase</keyword>
<dbReference type="PANTHER" id="PTHR43464">
    <property type="entry name" value="METHYLTRANSFERASE"/>
    <property type="match status" value="1"/>
</dbReference>
<evidence type="ECO:0000256" key="1">
    <source>
        <dbReference type="ARBA" id="ARBA00022603"/>
    </source>
</evidence>
<dbReference type="Pfam" id="PF13649">
    <property type="entry name" value="Methyltransf_25"/>
    <property type="match status" value="1"/>
</dbReference>
<dbReference type="GO" id="GO:0032259">
    <property type="term" value="P:methylation"/>
    <property type="evidence" value="ECO:0007669"/>
    <property type="project" value="UniProtKB-KW"/>
</dbReference>
<organism evidence="5 6">
    <name type="scientific">Actinoplanes lutulentus</name>
    <dbReference type="NCBI Taxonomy" id="1287878"/>
    <lineage>
        <taxon>Bacteria</taxon>
        <taxon>Bacillati</taxon>
        <taxon>Actinomycetota</taxon>
        <taxon>Actinomycetes</taxon>
        <taxon>Micromonosporales</taxon>
        <taxon>Micromonosporaceae</taxon>
        <taxon>Actinoplanes</taxon>
    </lineage>
</organism>
<name>A0A327YWQ7_9ACTN</name>
<accession>A0A327YWQ7</accession>
<dbReference type="GO" id="GO:0008168">
    <property type="term" value="F:methyltransferase activity"/>
    <property type="evidence" value="ECO:0007669"/>
    <property type="project" value="UniProtKB-KW"/>
</dbReference>
<feature type="domain" description="Methyltransferase" evidence="4">
    <location>
        <begin position="22"/>
        <end position="118"/>
    </location>
</feature>
<keyword evidence="6" id="KW-1185">Reference proteome</keyword>
<gene>
    <name evidence="5" type="ORF">B0I29_13433</name>
</gene>
<comment type="caution">
    <text evidence="5">The sequence shown here is derived from an EMBL/GenBank/DDBJ whole genome shotgun (WGS) entry which is preliminary data.</text>
</comment>
<proteinExistence type="predicted"/>
<dbReference type="PANTHER" id="PTHR43464:SF19">
    <property type="entry name" value="UBIQUINONE BIOSYNTHESIS O-METHYLTRANSFERASE, MITOCHONDRIAL"/>
    <property type="match status" value="1"/>
</dbReference>